<dbReference type="EMBL" id="JBHSHE010000022">
    <property type="protein sequence ID" value="MFC4715718.1"/>
    <property type="molecule type" value="Genomic_DNA"/>
</dbReference>
<keyword evidence="5" id="KW-1133">Transmembrane helix</keyword>
<feature type="domain" description="PKD" evidence="8">
    <location>
        <begin position="1516"/>
        <end position="1600"/>
    </location>
</feature>
<reference evidence="10" key="1">
    <citation type="journal article" date="2019" name="Int. J. Syst. Evol. Microbiol.">
        <title>The Global Catalogue of Microorganisms (GCM) 10K type strain sequencing project: providing services to taxonomists for standard genome sequencing and annotation.</title>
        <authorList>
            <consortium name="The Broad Institute Genomics Platform"/>
            <consortium name="The Broad Institute Genome Sequencing Center for Infectious Disease"/>
            <person name="Wu L."/>
            <person name="Ma J."/>
        </authorList>
    </citation>
    <scope>NUCLEOTIDE SEQUENCE [LARGE SCALE GENOMIC DNA]</scope>
    <source>
        <strain evidence="10">CGMCC 1.12849</strain>
    </source>
</reference>
<dbReference type="Pfam" id="PF13385">
    <property type="entry name" value="Laminin_G_3"/>
    <property type="match status" value="2"/>
</dbReference>
<feature type="domain" description="PKD" evidence="8">
    <location>
        <begin position="1094"/>
        <end position="1176"/>
    </location>
</feature>
<dbReference type="Gene3D" id="2.60.40.10">
    <property type="entry name" value="Immunoglobulins"/>
    <property type="match status" value="7"/>
</dbReference>
<proteinExistence type="predicted"/>
<keyword evidence="6" id="KW-0472">Membrane</keyword>
<feature type="domain" description="PKD" evidence="8">
    <location>
        <begin position="1261"/>
        <end position="1347"/>
    </location>
</feature>
<sequence>MKSLVPAKQRMSRAWKVFLASLTTLAMLSIGMIAVPSAVADEPEIELPQTVSSDFINTPQLNGVAWDLRVQGDIAYVVGSFTRVRPSGVAAGGAGEVVRNNAMSFNITNGQILGWNPNFNAPVLDIEFSPDGTTFYAGGQFSAVSGQARSKIAGFNTSNGSLTSFNASVGGSVETLAVTNDAVYLGGSFNSVNGQTRRNLAKLSRSSAALQDWAPVADDIVHGLIATDSSDRVIVGGRFQTLNGSPKVGIGAVHKDSGDMLAWNSNPLPARINDNERAWVVDLKLEGGVIYAANNGMGWHWFDGRFAASYETGDLVWLDNCYGSTSSISVMGDVLYSTPHAHDCSSVNGFPEETPMIWKRALAETTFPTGTDQTAPSNNSPVSNQPIPTLLHWYPSLNTGFYTGQYQGGWAMDNNGEYLVLGGEFTRLNNADQQGLAVFPRRSEANNRRPEYTAALKPSVISQGSGNVRVAWPTTWDYDDQTLTYEVLRDNSLTALDSQEMDSIWWKQNSMGFRDSSAAVGSTHTYRIRVSDPAGNNYIGPRSDPVTVESGSAHPLAQAMQDAGAVNHYPLNESSGTVAFDHRGFVDADASSQLTLGIEGIIGSDLAAGFNGQSLATRSTAPAPDTFSTQVWFNTMSTSGGKLIGFGSSKTGNSGSYDRHVWMDNSGKLHFGTWQGWAALFSSNDSYNDGEWHQMVATLGAEGMTLSVDGLPVAQRSDVTTGQVYTGNWRIGQDNLGGWPNQPSSTGFTGSLDEVAVFDSQLDSAAILELFQATGRTVDIPEPPVDAYGLSVYGDQPSLYWRLDETSGTTAQDATIFGMDGNTDASVNLDQAGILEPGRAYGFGAENAAVVAQTPVNNPNVFTTEAWIKTTTDQGGKIVGFGNAASGLSSSYDRHVYMRNDGTLLFGTYSGVENVATTTESYNDGQWHHVVASMDGEGMKLYVDGALKSTNPQTTGQNYNGFWRIGGDRLWSGASSPWFDGLIDEAAIYPRALSAAEVDEHYSLVGAPNTAPTAEFAHTAQGLNVQFDASDSMDDDGTIGEYSWDFGDGTEQSASTEGITHLYAEAGEYTVKLTVTDDRGGEATISHQVVVQALPLPPVASISSEQNGLSVALSGEGSSDPDGSITAWQWDFGDGSDPQTAETVNYTYAEDGSYTVTLTVTDDQDLEHSATVQLVVANAVPQAAMQVSLDGLELTVDGSGSSDAEGGDLSYAWDFGDGATATGATAEHSYTAEGEYEVKLVVTDEYGGTGSATQLVSVQLANVAPVALFQTTIDELNVHFDASASHDIDGQIVEYEWIFGDGQTGTGQSVDHAYATSDAYGISLIVTDNEGATHRLDSVVMVFAAEELDPKAAFTSVADGLELSVDASTSLPPAAGGEITGYDWDFGDSATAETRTATHTYAQAGTYEVTLTVHAAERSSQITQTVSIGMAQGPNPQFGTALNGRLLNVDAAATTPGDAPITEYQWDFGDGKTGTGEQASHRYAEDGEYVVSLTAVDGNGAEASTSQTIQTANDLPVAAFSMAAEALNVQVDASNSSDANGDIASYAWDFGDGAEATGVNATHEYTEDGDYLITLTVTDEDGADSELAQTVHVEAVPAPQVLARDDFARSISSGWGTAVQGGAWDSTSSNANFSLADGSGKIRMASPGSGPKIYLPLQTRQSEISVKLSQDKNSTGGGVYQYVIVRDVAGVGSYRLKIRTLSNGNVAGTFERSLGGTTATLTPETVIGEVVGGADKQLQVKIQSSGSDTTTLRAKVYNVEGSEPGDWQIMASDSSQVLQTEGRFGLGVYLSGSASNAPIFGVFDDLQITEVP</sequence>
<evidence type="ECO:0000256" key="6">
    <source>
        <dbReference type="ARBA" id="ARBA00023136"/>
    </source>
</evidence>
<accession>A0ABV9MM04</accession>
<comment type="subcellular location">
    <subcellularLocation>
        <location evidence="1">Membrane</location>
        <topology evidence="1">Multi-pass membrane protein</topology>
    </subcellularLocation>
</comment>
<feature type="domain" description="PKD" evidence="8">
    <location>
        <begin position="1008"/>
        <end position="1093"/>
    </location>
</feature>
<dbReference type="Proteomes" id="UP001595884">
    <property type="component" value="Unassembled WGS sequence"/>
</dbReference>
<dbReference type="PANTHER" id="PTHR46730:SF4">
    <property type="entry name" value="POLYCYSTIC KIDNEY DISEASE PROTEIN 1-LIKE 1"/>
    <property type="match status" value="1"/>
</dbReference>
<gene>
    <name evidence="9" type="ORF">ACFO7V_06150</name>
</gene>
<dbReference type="InterPro" id="IPR022409">
    <property type="entry name" value="PKD/Chitinase_dom"/>
</dbReference>
<evidence type="ECO:0000313" key="10">
    <source>
        <dbReference type="Proteomes" id="UP001595884"/>
    </source>
</evidence>
<dbReference type="SUPFAM" id="SSF49899">
    <property type="entry name" value="Concanavalin A-like lectins/glucanases"/>
    <property type="match status" value="2"/>
</dbReference>
<dbReference type="PANTHER" id="PTHR46730">
    <property type="entry name" value="POLYCYSTIN-1"/>
    <property type="match status" value="1"/>
</dbReference>
<feature type="domain" description="PKD" evidence="8">
    <location>
        <begin position="1460"/>
        <end position="1509"/>
    </location>
</feature>
<keyword evidence="10" id="KW-1185">Reference proteome</keyword>
<name>A0ABV9MM04_9MICC</name>
<dbReference type="SUPFAM" id="SSF50969">
    <property type="entry name" value="YVTN repeat-like/Quinoprotein amine dehydrogenase"/>
    <property type="match status" value="1"/>
</dbReference>
<evidence type="ECO:0000256" key="5">
    <source>
        <dbReference type="ARBA" id="ARBA00022989"/>
    </source>
</evidence>
<dbReference type="SMART" id="SM00560">
    <property type="entry name" value="LamGL"/>
    <property type="match status" value="1"/>
</dbReference>
<organism evidence="9 10">
    <name type="scientific">Glutamicibacter bergerei</name>
    <dbReference type="NCBI Taxonomy" id="256702"/>
    <lineage>
        <taxon>Bacteria</taxon>
        <taxon>Bacillati</taxon>
        <taxon>Actinomycetota</taxon>
        <taxon>Actinomycetes</taxon>
        <taxon>Micrococcales</taxon>
        <taxon>Micrococcaceae</taxon>
        <taxon>Glutamicibacter</taxon>
    </lineage>
</organism>
<evidence type="ECO:0000256" key="7">
    <source>
        <dbReference type="ARBA" id="ARBA00023157"/>
    </source>
</evidence>
<dbReference type="RefSeq" id="WP_346060258.1">
    <property type="nucleotide sequence ID" value="NZ_BAAAVQ010000076.1"/>
</dbReference>
<dbReference type="Pfam" id="PF18911">
    <property type="entry name" value="PKD_4"/>
    <property type="match status" value="7"/>
</dbReference>
<keyword evidence="2" id="KW-0812">Transmembrane</keyword>
<protein>
    <submittedName>
        <fullName evidence="9">PKD domain-containing protein</fullName>
    </submittedName>
</protein>
<dbReference type="CDD" id="cd00146">
    <property type="entry name" value="PKD"/>
    <property type="match status" value="7"/>
</dbReference>
<keyword evidence="7" id="KW-1015">Disulfide bond</keyword>
<dbReference type="PROSITE" id="PS50093">
    <property type="entry name" value="PKD"/>
    <property type="match status" value="7"/>
</dbReference>
<dbReference type="InterPro" id="IPR000601">
    <property type="entry name" value="PKD_dom"/>
</dbReference>
<comment type="caution">
    <text evidence="9">The sequence shown here is derived from an EMBL/GenBank/DDBJ whole genome shotgun (WGS) entry which is preliminary data.</text>
</comment>
<dbReference type="InterPro" id="IPR011044">
    <property type="entry name" value="Quino_amine_DH_bsu"/>
</dbReference>
<feature type="domain" description="PKD" evidence="8">
    <location>
        <begin position="1201"/>
        <end position="1263"/>
    </location>
</feature>
<dbReference type="InterPro" id="IPR006558">
    <property type="entry name" value="LamG-like"/>
</dbReference>
<dbReference type="SUPFAM" id="SSF49299">
    <property type="entry name" value="PKD domain"/>
    <property type="match status" value="7"/>
</dbReference>
<evidence type="ECO:0000313" key="9">
    <source>
        <dbReference type="EMBL" id="MFC4715718.1"/>
    </source>
</evidence>
<dbReference type="InterPro" id="IPR013320">
    <property type="entry name" value="ConA-like_dom_sf"/>
</dbReference>
<evidence type="ECO:0000256" key="3">
    <source>
        <dbReference type="ARBA" id="ARBA00022729"/>
    </source>
</evidence>
<dbReference type="InterPro" id="IPR035986">
    <property type="entry name" value="PKD_dom_sf"/>
</dbReference>
<evidence type="ECO:0000256" key="4">
    <source>
        <dbReference type="ARBA" id="ARBA00022737"/>
    </source>
</evidence>
<evidence type="ECO:0000256" key="2">
    <source>
        <dbReference type="ARBA" id="ARBA00022692"/>
    </source>
</evidence>
<dbReference type="InterPro" id="IPR013783">
    <property type="entry name" value="Ig-like_fold"/>
</dbReference>
<dbReference type="SMART" id="SM00089">
    <property type="entry name" value="PKD"/>
    <property type="match status" value="7"/>
</dbReference>
<keyword evidence="4" id="KW-0677">Repeat</keyword>
<keyword evidence="3" id="KW-0732">Signal</keyword>
<evidence type="ECO:0000256" key="1">
    <source>
        <dbReference type="ARBA" id="ARBA00004141"/>
    </source>
</evidence>
<dbReference type="Gene3D" id="2.60.120.200">
    <property type="match status" value="2"/>
</dbReference>
<feature type="domain" description="PKD" evidence="8">
    <location>
        <begin position="1375"/>
        <end position="1428"/>
    </location>
</feature>
<evidence type="ECO:0000259" key="8">
    <source>
        <dbReference type="PROSITE" id="PS50093"/>
    </source>
</evidence>